<dbReference type="AlphaFoldDB" id="A0A8D8FBQ6"/>
<dbReference type="Pfam" id="PF00595">
    <property type="entry name" value="PDZ"/>
    <property type="match status" value="5"/>
</dbReference>
<dbReference type="Gene3D" id="2.30.42.10">
    <property type="match status" value="5"/>
</dbReference>
<proteinExistence type="predicted"/>
<feature type="domain" description="PDZ" evidence="2">
    <location>
        <begin position="766"/>
        <end position="847"/>
    </location>
</feature>
<sequence>MFHLRHSNYSSEPILNYLEMHIRSLKHVDEYNSKLAANQNNIKFADVRSYRKGSNKKSMWTLKNHLNVRIMNVHKRRLYYSDIDTCFNEVIQDSSLVSMQSCDFTKPTVKKYKETPNTCINERQSSNESMIFLDAFDIEEKSHDKSKSSSIMTVKKVVKEEINHGNDWFDEKEIEVTRDGNKSFGISIVGGTVNVSDNTMVSGIFIKNIMPNSSAEQCRLLNIGDRILAVDGINIRNFTHEQAMTTMKNAGSKILLRVQSIIKNNDDFSQISIPKKMIPPPITPCKTPDRELIHDGNSSTFIDEIQNDENDTKISIKNKKDFCIATPPLPTTESENSSDEEDTQNMEGKTFTKAGVEIDRASAGNVRRSKEESAIDTEQEDCFGYTTCKLKKKYGSMGQVFMHVIIRKDNGYLGISLAGHRDRTKMACFIAGINPKGMASSTPLEIGDEIVEVNGIVLQGRSHLNVPTILKSIIGTSLKFVIIRRKPSADDLAVKPVTQFPLCLDEDEDVFAHYTNVRMVQIKKGNSGLGIMIIEGKHAEVGQGIFISDIQEGSMADMAGLHIGEMILAVNKDSLIGCSYETAASLLKKSDGVVVLKICNPNKTKETSTNSITSTSITVKGSSDAKACSASPDKATQSSRPVTPMPKKSPAKEVVDPSKALIVPNENTTIEIDTNNKPLGVVAVGSELNIHDYFFQTDAVIIDILPDGIASKDKRLQIFDQITEINGNKINQDCSEKQLQKYLKDLQPKMRLTIFRSDVESTEKVEFDLMKKPGKQFGIGLRIHHPKGMILTEVLPGGIIELDGRLRKGDIITHINSESVCNLSHEDSSILLKTIQGKATFKVLRPIPKKR</sequence>
<reference evidence="3" key="1">
    <citation type="submission" date="2021-05" db="EMBL/GenBank/DDBJ databases">
        <authorList>
            <person name="Alioto T."/>
            <person name="Alioto T."/>
            <person name="Gomez Garrido J."/>
        </authorList>
    </citation>
    <scope>NUCLEOTIDE SEQUENCE</scope>
</reference>
<dbReference type="InterPro" id="IPR036034">
    <property type="entry name" value="PDZ_sf"/>
</dbReference>
<accession>A0A8D8FBQ6</accession>
<feature type="region of interest" description="Disordered" evidence="1">
    <location>
        <begin position="327"/>
        <end position="346"/>
    </location>
</feature>
<dbReference type="InterPro" id="IPR051342">
    <property type="entry name" value="PDZ_scaffold"/>
</dbReference>
<feature type="domain" description="PDZ" evidence="2">
    <location>
        <begin position="173"/>
        <end position="258"/>
    </location>
</feature>
<dbReference type="SMART" id="SM00228">
    <property type="entry name" value="PDZ"/>
    <property type="match status" value="5"/>
</dbReference>
<evidence type="ECO:0000256" key="1">
    <source>
        <dbReference type="SAM" id="MobiDB-lite"/>
    </source>
</evidence>
<dbReference type="CDD" id="cd23064">
    <property type="entry name" value="PDZ3_INAD-like"/>
    <property type="match status" value="1"/>
</dbReference>
<feature type="domain" description="PDZ" evidence="2">
    <location>
        <begin position="519"/>
        <end position="602"/>
    </location>
</feature>
<feature type="domain" description="PDZ" evidence="2">
    <location>
        <begin position="669"/>
        <end position="758"/>
    </location>
</feature>
<feature type="domain" description="PDZ" evidence="2">
    <location>
        <begin position="402"/>
        <end position="472"/>
    </location>
</feature>
<dbReference type="PROSITE" id="PS50106">
    <property type="entry name" value="PDZ"/>
    <property type="match status" value="5"/>
</dbReference>
<dbReference type="PANTHER" id="PTHR19964:SF89">
    <property type="entry name" value="INACTIVATION-NO-AFTER-POTENTIAL D PROTEIN-LIKE PROTEIN"/>
    <property type="match status" value="1"/>
</dbReference>
<dbReference type="PANTHER" id="PTHR19964">
    <property type="entry name" value="MULTIPLE PDZ DOMAIN PROTEIN"/>
    <property type="match status" value="1"/>
</dbReference>
<dbReference type="EMBL" id="HBUE01050523">
    <property type="protein sequence ID" value="CAG6464204.1"/>
    <property type="molecule type" value="Transcribed_RNA"/>
</dbReference>
<protein>
    <submittedName>
        <fullName evidence="3">Inactivation-no-after-potential D protein</fullName>
    </submittedName>
</protein>
<organism evidence="3">
    <name type="scientific">Culex pipiens</name>
    <name type="common">House mosquito</name>
    <dbReference type="NCBI Taxonomy" id="7175"/>
    <lineage>
        <taxon>Eukaryota</taxon>
        <taxon>Metazoa</taxon>
        <taxon>Ecdysozoa</taxon>
        <taxon>Arthropoda</taxon>
        <taxon>Hexapoda</taxon>
        <taxon>Insecta</taxon>
        <taxon>Pterygota</taxon>
        <taxon>Neoptera</taxon>
        <taxon>Endopterygota</taxon>
        <taxon>Diptera</taxon>
        <taxon>Nematocera</taxon>
        <taxon>Culicoidea</taxon>
        <taxon>Culicidae</taxon>
        <taxon>Culicinae</taxon>
        <taxon>Culicini</taxon>
        <taxon>Culex</taxon>
        <taxon>Culex</taxon>
    </lineage>
</organism>
<dbReference type="InterPro" id="IPR001478">
    <property type="entry name" value="PDZ"/>
</dbReference>
<dbReference type="SUPFAM" id="SSF50156">
    <property type="entry name" value="PDZ domain-like"/>
    <property type="match status" value="5"/>
</dbReference>
<feature type="region of interest" description="Disordered" evidence="1">
    <location>
        <begin position="623"/>
        <end position="655"/>
    </location>
</feature>
<evidence type="ECO:0000259" key="2">
    <source>
        <dbReference type="PROSITE" id="PS50106"/>
    </source>
</evidence>
<name>A0A8D8FBQ6_CULPI</name>
<evidence type="ECO:0000313" key="3">
    <source>
        <dbReference type="EMBL" id="CAG6464204.1"/>
    </source>
</evidence>